<dbReference type="Pfam" id="PF11011">
    <property type="entry name" value="DUF2849"/>
    <property type="match status" value="1"/>
</dbReference>
<gene>
    <name evidence="1" type="ORF">NOI20_04755</name>
</gene>
<name>A0AAJ1X4E1_9RHOB</name>
<reference evidence="1" key="2">
    <citation type="submission" date="2023-04" db="EMBL/GenBank/DDBJ databases">
        <title>'Rhodoalgimonas zhirmunskyi' gen. nov., isolated from a red alga.</title>
        <authorList>
            <person name="Nedashkovskaya O.I."/>
            <person name="Otstavnykh N.Y."/>
            <person name="Bystritskaya E.P."/>
            <person name="Balabanova L.A."/>
            <person name="Isaeva M.P."/>
        </authorList>
    </citation>
    <scope>NUCLEOTIDE SEQUENCE</scope>
    <source>
        <strain evidence="1">10Alg 79</strain>
    </source>
</reference>
<dbReference type="Proteomes" id="UP001227162">
    <property type="component" value="Unassembled WGS sequence"/>
</dbReference>
<proteinExistence type="predicted"/>
<comment type="caution">
    <text evidence="1">The sequence shown here is derived from an EMBL/GenBank/DDBJ whole genome shotgun (WGS) entry which is preliminary data.</text>
</comment>
<dbReference type="EMBL" id="JANFFA010000001">
    <property type="protein sequence ID" value="MDQ2093411.1"/>
    <property type="molecule type" value="Genomic_DNA"/>
</dbReference>
<evidence type="ECO:0000313" key="2">
    <source>
        <dbReference type="Proteomes" id="UP001227162"/>
    </source>
</evidence>
<reference evidence="1" key="1">
    <citation type="submission" date="2022-07" db="EMBL/GenBank/DDBJ databases">
        <authorList>
            <person name="Otstavnykh N."/>
            <person name="Isaeva M."/>
            <person name="Bystritskaya E."/>
        </authorList>
    </citation>
    <scope>NUCLEOTIDE SEQUENCE</scope>
    <source>
        <strain evidence="1">10Alg 79</strain>
    </source>
</reference>
<organism evidence="1 2">
    <name type="scientific">Rhodalgimonas zhirmunskyi</name>
    <dbReference type="NCBI Taxonomy" id="2964767"/>
    <lineage>
        <taxon>Bacteria</taxon>
        <taxon>Pseudomonadati</taxon>
        <taxon>Pseudomonadota</taxon>
        <taxon>Alphaproteobacteria</taxon>
        <taxon>Rhodobacterales</taxon>
        <taxon>Roseobacteraceae</taxon>
        <taxon>Rhodalgimonas</taxon>
    </lineage>
</organism>
<evidence type="ECO:0000313" key="1">
    <source>
        <dbReference type="EMBL" id="MDQ2093411.1"/>
    </source>
</evidence>
<dbReference type="AlphaFoldDB" id="A0AAJ1X4E1"/>
<sequence>MAAEALAKVATSNHLIEGDVIYFAHGVWLRDLARAEVARTPEEADDLLRRARAFPHETVGVELVDVALEAGVPRPVHFREAFRTRGPSNYFHGKQADHV</sequence>
<dbReference type="RefSeq" id="WP_317625002.1">
    <property type="nucleotide sequence ID" value="NZ_JANFFA010000001.1"/>
</dbReference>
<keyword evidence="2" id="KW-1185">Reference proteome</keyword>
<protein>
    <submittedName>
        <fullName evidence="1">DUF2849 domain-containing protein</fullName>
    </submittedName>
</protein>
<dbReference type="InterPro" id="IPR021270">
    <property type="entry name" value="DUF2849"/>
</dbReference>
<accession>A0AAJ1X4E1</accession>